<reference evidence="2" key="1">
    <citation type="journal article" date="2019" name="Int. J. Syst. Evol. Microbiol.">
        <title>The Global Catalogue of Microorganisms (GCM) 10K type strain sequencing project: providing services to taxonomists for standard genome sequencing and annotation.</title>
        <authorList>
            <consortium name="The Broad Institute Genomics Platform"/>
            <consortium name="The Broad Institute Genome Sequencing Center for Infectious Disease"/>
            <person name="Wu L."/>
            <person name="Ma J."/>
        </authorList>
    </citation>
    <scope>NUCLEOTIDE SEQUENCE [LARGE SCALE GENOMIC DNA]</scope>
    <source>
        <strain evidence="2">JCM 16578</strain>
    </source>
</reference>
<proteinExistence type="predicted"/>
<evidence type="ECO:0000313" key="1">
    <source>
        <dbReference type="EMBL" id="GAA3885923.1"/>
    </source>
</evidence>
<evidence type="ECO:0000313" key="2">
    <source>
        <dbReference type="Proteomes" id="UP001501563"/>
    </source>
</evidence>
<dbReference type="RefSeq" id="WP_220297024.1">
    <property type="nucleotide sequence ID" value="NZ_BAAAZA010000021.1"/>
</dbReference>
<sequence length="157" mass="17385">MEYINLDAQVGNLSGVISPARYLEHLPSLADDLPVGARGFATAPEHYDFSSKRCVKDLEVQHIRGLGADDQQMEIEFRHNCWKHDEDLVISYTGVSSFDGGSIGDNDWSTVGTVILDEVLPHQNGCSHEIAFWNGSFTILCRDLVATWTEADCPDNS</sequence>
<name>A0ABP7KU45_9ACTN</name>
<gene>
    <name evidence="1" type="ORF">GCM10022207_61510</name>
</gene>
<dbReference type="Proteomes" id="UP001501563">
    <property type="component" value="Unassembled WGS sequence"/>
</dbReference>
<keyword evidence="2" id="KW-1185">Reference proteome</keyword>
<dbReference type="EMBL" id="BAAAZA010000021">
    <property type="protein sequence ID" value="GAA3885923.1"/>
    <property type="molecule type" value="Genomic_DNA"/>
</dbReference>
<organism evidence="1 2">
    <name type="scientific">Streptomyces lannensis</name>
    <dbReference type="NCBI Taxonomy" id="766498"/>
    <lineage>
        <taxon>Bacteria</taxon>
        <taxon>Bacillati</taxon>
        <taxon>Actinomycetota</taxon>
        <taxon>Actinomycetes</taxon>
        <taxon>Kitasatosporales</taxon>
        <taxon>Streptomycetaceae</taxon>
        <taxon>Streptomyces</taxon>
    </lineage>
</organism>
<comment type="caution">
    <text evidence="1">The sequence shown here is derived from an EMBL/GenBank/DDBJ whole genome shotgun (WGS) entry which is preliminary data.</text>
</comment>
<accession>A0ABP7KU45</accession>
<protein>
    <submittedName>
        <fullName evidence="1">Uncharacterized protein</fullName>
    </submittedName>
</protein>